<keyword evidence="9" id="KW-1185">Reference proteome</keyword>
<evidence type="ECO:0000256" key="5">
    <source>
        <dbReference type="ARBA" id="ARBA00044877"/>
    </source>
</evidence>
<dbReference type="AlphaFoldDB" id="A0A2S6FNJ3"/>
<dbReference type="Pfam" id="PF02979">
    <property type="entry name" value="NHase_alpha"/>
    <property type="match status" value="1"/>
</dbReference>
<dbReference type="Proteomes" id="UP000238541">
    <property type="component" value="Unassembled WGS sequence"/>
</dbReference>
<evidence type="ECO:0000259" key="7">
    <source>
        <dbReference type="Pfam" id="PF02979"/>
    </source>
</evidence>
<sequence>MSNTLNKTAAPASARAYALKNALQERELLPEGYVEKFTEIMENDFDPANGARVVARAWVDPAYRELLLRDATAACDQFGYTGVQGEYIVALENTPTLQNVIVCTLCSCTAWPVLGLPPDWYKSFEYRARVVRESRTVLREMGLDLPLDVEIQVWDTTAETRYMVLPFRPAGTEGWSEEALALLVTKDVLIGIARPEVPASLERMGRE</sequence>
<name>A0A2S6FNJ3_9PSED</name>
<feature type="binding site" evidence="6">
    <location>
        <position position="107"/>
    </location>
    <ligand>
        <name>Fe(3+)</name>
        <dbReference type="ChEBI" id="CHEBI:29034"/>
    </ligand>
</feature>
<gene>
    <name evidence="8" type="primary">nthA</name>
    <name evidence="8" type="ORF">CD175_06005</name>
</gene>
<organism evidence="8 9">
    <name type="scientific">Pseudomonas laurylsulfatiphila</name>
    <dbReference type="NCBI Taxonomy" id="2011015"/>
    <lineage>
        <taxon>Bacteria</taxon>
        <taxon>Pseudomonadati</taxon>
        <taxon>Pseudomonadota</taxon>
        <taxon>Gammaproteobacteria</taxon>
        <taxon>Pseudomonadales</taxon>
        <taxon>Pseudomonadaceae</taxon>
        <taxon>Pseudomonas</taxon>
    </lineage>
</organism>
<evidence type="ECO:0000256" key="1">
    <source>
        <dbReference type="ARBA" id="ARBA00009363"/>
    </source>
</evidence>
<dbReference type="RefSeq" id="WP_104448132.1">
    <property type="nucleotide sequence ID" value="NZ_CP087188.1"/>
</dbReference>
<keyword evidence="6" id="KW-0408">Iron</keyword>
<evidence type="ECO:0000256" key="6">
    <source>
        <dbReference type="PIRSR" id="PIRSR001426-1"/>
    </source>
</evidence>
<accession>A0A2S6FNJ3</accession>
<comment type="catalytic activity">
    <reaction evidence="5">
        <text>an aliphatic primary amide = an aliphatic nitrile + H2O</text>
        <dbReference type="Rhea" id="RHEA:12673"/>
        <dbReference type="ChEBI" id="CHEBI:15377"/>
        <dbReference type="ChEBI" id="CHEBI:65285"/>
        <dbReference type="ChEBI" id="CHEBI:80291"/>
        <dbReference type="EC" id="4.2.1.84"/>
    </reaction>
</comment>
<evidence type="ECO:0000256" key="2">
    <source>
        <dbReference type="ARBA" id="ARBA00013079"/>
    </source>
</evidence>
<protein>
    <recommendedName>
        <fullName evidence="2">nitrile hydratase</fullName>
        <ecNumber evidence="2">4.2.1.84</ecNumber>
    </recommendedName>
</protein>
<evidence type="ECO:0000256" key="4">
    <source>
        <dbReference type="ARBA" id="ARBA00023239"/>
    </source>
</evidence>
<dbReference type="GO" id="GO:0018822">
    <property type="term" value="F:nitrile hydratase activity"/>
    <property type="evidence" value="ECO:0007669"/>
    <property type="project" value="UniProtKB-EC"/>
</dbReference>
<comment type="caution">
    <text evidence="8">The sequence shown here is derived from an EMBL/GenBank/DDBJ whole genome shotgun (WGS) entry which is preliminary data.</text>
</comment>
<feature type="binding site" evidence="6">
    <location>
        <position position="103"/>
    </location>
    <ligand>
        <name>Fe(3+)</name>
        <dbReference type="ChEBI" id="CHEBI:29034"/>
    </ligand>
</feature>
<dbReference type="GO" id="GO:0046914">
    <property type="term" value="F:transition metal ion binding"/>
    <property type="evidence" value="ECO:0007669"/>
    <property type="project" value="InterPro"/>
</dbReference>
<feature type="binding site" evidence="6">
    <location>
        <position position="106"/>
    </location>
    <ligand>
        <name>Fe(3+)</name>
        <dbReference type="ChEBI" id="CHEBI:29034"/>
    </ligand>
</feature>
<dbReference type="SUPFAM" id="SSF56209">
    <property type="entry name" value="Nitrile hydratase alpha chain"/>
    <property type="match status" value="1"/>
</dbReference>
<comment type="similarity">
    <text evidence="1">Belongs to the nitrile hydratase subunit alpha family.</text>
</comment>
<dbReference type="InterPro" id="IPR023900">
    <property type="entry name" value="CN_Hdrtase_asu/SCN_Hdrlase_gsu"/>
</dbReference>
<feature type="domain" description="Nitrile hydratase alpha/Thiocyanate hydrolase gamma" evidence="7">
    <location>
        <begin position="13"/>
        <end position="193"/>
    </location>
</feature>
<dbReference type="NCBIfam" id="TIGR01323">
    <property type="entry name" value="nitrile_alph"/>
    <property type="match status" value="1"/>
</dbReference>
<evidence type="ECO:0000313" key="8">
    <source>
        <dbReference type="EMBL" id="PPK39049.1"/>
    </source>
</evidence>
<dbReference type="Gene3D" id="3.90.330.10">
    <property type="entry name" value="Nitrile hydratase alpha /Thiocyanate hydrolase gamma"/>
    <property type="match status" value="1"/>
</dbReference>
<evidence type="ECO:0000256" key="3">
    <source>
        <dbReference type="ARBA" id="ARBA00022723"/>
    </source>
</evidence>
<dbReference type="EMBL" id="NIRS01000002">
    <property type="protein sequence ID" value="PPK39049.1"/>
    <property type="molecule type" value="Genomic_DNA"/>
</dbReference>
<keyword evidence="4" id="KW-0456">Lyase</keyword>
<feature type="binding site" evidence="6">
    <location>
        <position position="108"/>
    </location>
    <ligand>
        <name>Fe(3+)</name>
        <dbReference type="ChEBI" id="CHEBI:29034"/>
    </ligand>
</feature>
<evidence type="ECO:0000313" key="9">
    <source>
        <dbReference type="Proteomes" id="UP000238541"/>
    </source>
</evidence>
<proteinExistence type="inferred from homology"/>
<dbReference type="InterPro" id="IPR004232">
    <property type="entry name" value="CN_Hdrtase_a/SCN_Hdrlase_g"/>
</dbReference>
<dbReference type="InterPro" id="IPR018141">
    <property type="entry name" value="Nitrile_hydratase_asu"/>
</dbReference>
<dbReference type="EC" id="4.2.1.84" evidence="2"/>
<dbReference type="InterPro" id="IPR036648">
    <property type="entry name" value="CN_Hdrase_a/SCN_Hdrase_g_sf"/>
</dbReference>
<reference evidence="9" key="1">
    <citation type="submission" date="2017-06" db="EMBL/GenBank/DDBJ databases">
        <authorList>
            <person name="Furmanczyk E.M."/>
        </authorList>
    </citation>
    <scope>NUCLEOTIDE SEQUENCE [LARGE SCALE GENOMIC DNA]</scope>
    <source>
        <strain evidence="9">AP3_16</strain>
    </source>
</reference>
<keyword evidence="3 6" id="KW-0479">Metal-binding</keyword>
<dbReference type="PIRSF" id="PIRSF001426">
    <property type="entry name" value="NHase_alpha"/>
    <property type="match status" value="1"/>
</dbReference>